<organism evidence="4 5">
    <name type="scientific">Methylosinus sporium</name>
    <dbReference type="NCBI Taxonomy" id="428"/>
    <lineage>
        <taxon>Bacteria</taxon>
        <taxon>Pseudomonadati</taxon>
        <taxon>Pseudomonadota</taxon>
        <taxon>Alphaproteobacteria</taxon>
        <taxon>Hyphomicrobiales</taxon>
        <taxon>Methylocystaceae</taxon>
        <taxon>Methylosinus</taxon>
    </lineage>
</organism>
<dbReference type="SUPFAM" id="SSF47473">
    <property type="entry name" value="EF-hand"/>
    <property type="match status" value="1"/>
</dbReference>
<accession>A0A2U1SRK6</accession>
<protein>
    <submittedName>
        <fullName evidence="4">EF-hand domain-containing protein</fullName>
    </submittedName>
</protein>
<evidence type="ECO:0000313" key="5">
    <source>
        <dbReference type="Proteomes" id="UP000245137"/>
    </source>
</evidence>
<keyword evidence="2" id="KW-0732">Signal</keyword>
<dbReference type="InterPro" id="IPR011992">
    <property type="entry name" value="EF-hand-dom_pair"/>
</dbReference>
<dbReference type="Proteomes" id="UP000245137">
    <property type="component" value="Unassembled WGS sequence"/>
</dbReference>
<sequence>MGRAAVRLAAGLLALVSSAALAQQHRPRGVPIDAPRGLAGGGGADDVLATSSEWGGAGGVYTCEQWKQYLERMFRLADKRKRGFIDAQDFEIIPRASVVFRSATFDYFDMAGKGRVTRAEFLAFPSPFFARYDKKKSCRVFQEELARAQTPSAGARQPPPDEGAGFPGRSGGGGGFGGGYGGGGMGGGFGR</sequence>
<keyword evidence="5" id="KW-1185">Reference proteome</keyword>
<comment type="caution">
    <text evidence="4">The sequence shown here is derived from an EMBL/GenBank/DDBJ whole genome shotgun (WGS) entry which is preliminary data.</text>
</comment>
<proteinExistence type="predicted"/>
<reference evidence="4 5" key="1">
    <citation type="journal article" date="2018" name="Appl. Microbiol. Biotechnol.">
        <title>Co-cultivation of the strictly anaerobic methanogen Methanosarcina barkeri with aerobic methanotrophs in an oxygen-limited membrane bioreactor.</title>
        <authorList>
            <person name="In 't Zandt M.H."/>
            <person name="van den Bosch T.J.M."/>
            <person name="Rijkers R."/>
            <person name="van Kessel M.A.H.J."/>
            <person name="Jetten M.S.M."/>
            <person name="Welte C.U."/>
        </authorList>
    </citation>
    <scope>NUCLEOTIDE SEQUENCE [LARGE SCALE GENOMIC DNA]</scope>
    <source>
        <strain evidence="4 5">DSM 17706</strain>
    </source>
</reference>
<dbReference type="InterPro" id="IPR002048">
    <property type="entry name" value="EF_hand_dom"/>
</dbReference>
<dbReference type="AlphaFoldDB" id="A0A2U1SRK6"/>
<evidence type="ECO:0000256" key="2">
    <source>
        <dbReference type="SAM" id="SignalP"/>
    </source>
</evidence>
<feature type="signal peptide" evidence="2">
    <location>
        <begin position="1"/>
        <end position="22"/>
    </location>
</feature>
<feature type="compositionally biased region" description="Gly residues" evidence="1">
    <location>
        <begin position="165"/>
        <end position="191"/>
    </location>
</feature>
<dbReference type="EMBL" id="PUIV01000010">
    <property type="protein sequence ID" value="PWB94246.1"/>
    <property type="molecule type" value="Genomic_DNA"/>
</dbReference>
<dbReference type="OrthoDB" id="6706523at2"/>
<feature type="chain" id="PRO_5015625938" evidence="2">
    <location>
        <begin position="23"/>
        <end position="191"/>
    </location>
</feature>
<dbReference type="Gene3D" id="1.10.238.10">
    <property type="entry name" value="EF-hand"/>
    <property type="match status" value="1"/>
</dbReference>
<feature type="region of interest" description="Disordered" evidence="1">
    <location>
        <begin position="147"/>
        <end position="191"/>
    </location>
</feature>
<dbReference type="PROSITE" id="PS50222">
    <property type="entry name" value="EF_HAND_2"/>
    <property type="match status" value="1"/>
</dbReference>
<gene>
    <name evidence="4" type="ORF">C5689_09035</name>
</gene>
<dbReference type="GO" id="GO:0005509">
    <property type="term" value="F:calcium ion binding"/>
    <property type="evidence" value="ECO:0007669"/>
    <property type="project" value="InterPro"/>
</dbReference>
<dbReference type="RefSeq" id="WP_108916943.1">
    <property type="nucleotide sequence ID" value="NZ_BGJY01000012.1"/>
</dbReference>
<evidence type="ECO:0000256" key="1">
    <source>
        <dbReference type="SAM" id="MobiDB-lite"/>
    </source>
</evidence>
<name>A0A2U1SRK6_METSR</name>
<evidence type="ECO:0000313" key="4">
    <source>
        <dbReference type="EMBL" id="PWB94246.1"/>
    </source>
</evidence>
<evidence type="ECO:0000259" key="3">
    <source>
        <dbReference type="PROSITE" id="PS50222"/>
    </source>
</evidence>
<feature type="domain" description="EF-hand" evidence="3">
    <location>
        <begin position="65"/>
        <end position="100"/>
    </location>
</feature>